<dbReference type="Gene3D" id="1.20.58.1030">
    <property type="match status" value="1"/>
</dbReference>
<protein>
    <recommendedName>
        <fullName evidence="4">DNA replication complex GINS protein SLD5</fullName>
    </recommendedName>
    <alternativeName>
        <fullName evidence="8">GINS complex subunit 4</fullName>
    </alternativeName>
</protein>
<dbReference type="FunFam" id="3.40.5.60:FF:000001">
    <property type="entry name" value="DNA replication complex GINS protein SLD5"/>
    <property type="match status" value="1"/>
</dbReference>
<dbReference type="InterPro" id="IPR021151">
    <property type="entry name" value="GINS_A"/>
</dbReference>
<dbReference type="Pfam" id="PF05916">
    <property type="entry name" value="Sld5"/>
    <property type="match status" value="1"/>
</dbReference>
<evidence type="ECO:0000259" key="10">
    <source>
        <dbReference type="Pfam" id="PF16922"/>
    </source>
</evidence>
<comment type="similarity">
    <text evidence="3">Belongs to the GINS4/SLD5 family.</text>
</comment>
<evidence type="ECO:0000256" key="2">
    <source>
        <dbReference type="ARBA" id="ARBA00004286"/>
    </source>
</evidence>
<keyword evidence="7" id="KW-0539">Nucleus</keyword>
<evidence type="ECO:0000313" key="12">
    <source>
        <dbReference type="Proteomes" id="UP000655588"/>
    </source>
</evidence>
<dbReference type="GO" id="GO:0000811">
    <property type="term" value="C:GINS complex"/>
    <property type="evidence" value="ECO:0007669"/>
    <property type="project" value="TreeGrafter"/>
</dbReference>
<dbReference type="InterPro" id="IPR038749">
    <property type="entry name" value="Sld5_GINS_A"/>
</dbReference>
<dbReference type="InterPro" id="IPR008591">
    <property type="entry name" value="GINS_Sld5"/>
</dbReference>
<dbReference type="InterPro" id="IPR031633">
    <property type="entry name" value="SLD5_C"/>
</dbReference>
<dbReference type="EMBL" id="WNWW01000580">
    <property type="protein sequence ID" value="KAF3423226.1"/>
    <property type="molecule type" value="Genomic_DNA"/>
</dbReference>
<comment type="subcellular location">
    <subcellularLocation>
        <location evidence="2">Chromosome</location>
    </subcellularLocation>
    <subcellularLocation>
        <location evidence="1">Nucleus</location>
    </subcellularLocation>
</comment>
<proteinExistence type="inferred from homology"/>
<evidence type="ECO:0000256" key="8">
    <source>
        <dbReference type="ARBA" id="ARBA00030869"/>
    </source>
</evidence>
<dbReference type="GO" id="GO:0006261">
    <property type="term" value="P:DNA-templated DNA replication"/>
    <property type="evidence" value="ECO:0007669"/>
    <property type="project" value="InterPro"/>
</dbReference>
<name>A0A833RUP4_9HYME</name>
<evidence type="ECO:0000256" key="1">
    <source>
        <dbReference type="ARBA" id="ARBA00004123"/>
    </source>
</evidence>
<dbReference type="Gene3D" id="3.40.5.60">
    <property type="match status" value="1"/>
</dbReference>
<keyword evidence="12" id="KW-1185">Reference proteome</keyword>
<evidence type="ECO:0000256" key="3">
    <source>
        <dbReference type="ARBA" id="ARBA00008187"/>
    </source>
</evidence>
<dbReference type="GO" id="GO:0000727">
    <property type="term" value="P:double-strand break repair via break-induced replication"/>
    <property type="evidence" value="ECO:0007669"/>
    <property type="project" value="TreeGrafter"/>
</dbReference>
<dbReference type="CDD" id="cd11711">
    <property type="entry name" value="GINS_A_Sld5"/>
    <property type="match status" value="1"/>
</dbReference>
<evidence type="ECO:0000256" key="6">
    <source>
        <dbReference type="ARBA" id="ARBA00022705"/>
    </source>
</evidence>
<evidence type="ECO:0000256" key="4">
    <source>
        <dbReference type="ARBA" id="ARBA00014804"/>
    </source>
</evidence>
<dbReference type="Proteomes" id="UP000655588">
    <property type="component" value="Unassembled WGS sequence"/>
</dbReference>
<evidence type="ECO:0000313" key="11">
    <source>
        <dbReference type="EMBL" id="KAF3423226.1"/>
    </source>
</evidence>
<dbReference type="InterPro" id="IPR036224">
    <property type="entry name" value="GINS_bundle-like_dom_sf"/>
</dbReference>
<feature type="domain" description="GINS subunit" evidence="9">
    <location>
        <begin position="142"/>
        <end position="218"/>
    </location>
</feature>
<gene>
    <name evidence="11" type="ORF">E2986_12502</name>
</gene>
<dbReference type="CDD" id="cd21692">
    <property type="entry name" value="GINS_B_Sld5"/>
    <property type="match status" value="1"/>
</dbReference>
<comment type="caution">
    <text evidence="11">The sequence shown here is derived from an EMBL/GenBank/DDBJ whole genome shotgun (WGS) entry which is preliminary data.</text>
</comment>
<evidence type="ECO:0000259" key="9">
    <source>
        <dbReference type="Pfam" id="PF05916"/>
    </source>
</evidence>
<dbReference type="SUPFAM" id="SSF160059">
    <property type="entry name" value="PriA/YqbF domain"/>
    <property type="match status" value="1"/>
</dbReference>
<dbReference type="Pfam" id="PF16922">
    <property type="entry name" value="SLD5_C"/>
    <property type="match status" value="1"/>
</dbReference>
<dbReference type="FunFam" id="1.20.58.1030:FF:000002">
    <property type="entry name" value="DNA replication complex GINS protein SLD5"/>
    <property type="match status" value="1"/>
</dbReference>
<organism evidence="11 12">
    <name type="scientific">Frieseomelitta varia</name>
    <dbReference type="NCBI Taxonomy" id="561572"/>
    <lineage>
        <taxon>Eukaryota</taxon>
        <taxon>Metazoa</taxon>
        <taxon>Ecdysozoa</taxon>
        <taxon>Arthropoda</taxon>
        <taxon>Hexapoda</taxon>
        <taxon>Insecta</taxon>
        <taxon>Pterygota</taxon>
        <taxon>Neoptera</taxon>
        <taxon>Endopterygota</taxon>
        <taxon>Hymenoptera</taxon>
        <taxon>Apocrita</taxon>
        <taxon>Aculeata</taxon>
        <taxon>Apoidea</taxon>
        <taxon>Anthophila</taxon>
        <taxon>Apidae</taxon>
        <taxon>Frieseomelitta</taxon>
    </lineage>
</organism>
<evidence type="ECO:0000256" key="7">
    <source>
        <dbReference type="ARBA" id="ARBA00023242"/>
    </source>
</evidence>
<keyword evidence="6" id="KW-0235">DNA replication</keyword>
<dbReference type="SUPFAM" id="SSF158573">
    <property type="entry name" value="GINS helical bundle-like"/>
    <property type="match status" value="1"/>
</dbReference>
<accession>A0A833RUP4</accession>
<feature type="domain" description="DNA replication complex GINS protein SLD5 C-terminal" evidence="10">
    <location>
        <begin position="239"/>
        <end position="293"/>
    </location>
</feature>
<evidence type="ECO:0000256" key="5">
    <source>
        <dbReference type="ARBA" id="ARBA00022454"/>
    </source>
</evidence>
<dbReference type="AlphaFoldDB" id="A0A833RUP4"/>
<dbReference type="PANTHER" id="PTHR21206">
    <property type="entry name" value="SLD5 PROTEIN"/>
    <property type="match status" value="1"/>
</dbReference>
<reference evidence="11" key="1">
    <citation type="submission" date="2019-11" db="EMBL/GenBank/DDBJ databases">
        <title>The nuclear and mitochondrial genomes of Frieseomelitta varia - a highly eusocial stingless bee (Meliponini) with a permanently sterile worker caste.</title>
        <authorList>
            <person name="Freitas F.C.P."/>
            <person name="Lourenco A.P."/>
            <person name="Nunes F.M.F."/>
            <person name="Paschoal A.R."/>
            <person name="Abreu F.C.P."/>
            <person name="Barbin F.O."/>
            <person name="Bataglia L."/>
            <person name="Cardoso-Junior C.A.M."/>
            <person name="Cervoni M.S."/>
            <person name="Silva S.R."/>
            <person name="Dalarmi F."/>
            <person name="Del Lama M.A."/>
            <person name="Depintor T.S."/>
            <person name="Ferreira K.M."/>
            <person name="Goria P.S."/>
            <person name="Jaskot M.C."/>
            <person name="Lago D.C."/>
            <person name="Luna-Lucena D."/>
            <person name="Moda L.M."/>
            <person name="Nascimento L."/>
            <person name="Pedrino M."/>
            <person name="Rabico F.O."/>
            <person name="Sanches F.C."/>
            <person name="Santos D.E."/>
            <person name="Santos C.G."/>
            <person name="Vieira J."/>
            <person name="Lopes T.F."/>
            <person name="Barchuk A.R."/>
            <person name="Hartfelder K."/>
            <person name="Simoes Z.L.P."/>
            <person name="Bitondi M.M.G."/>
            <person name="Pinheiro D.G."/>
        </authorList>
    </citation>
    <scope>NUCLEOTIDE SEQUENCE</scope>
    <source>
        <strain evidence="11">USP_RPSP 00005682</strain>
        <tissue evidence="11">Whole individual</tissue>
    </source>
</reference>
<dbReference type="PANTHER" id="PTHR21206:SF0">
    <property type="entry name" value="DNA REPLICATION COMPLEX GINS PROTEIN SLD5"/>
    <property type="match status" value="1"/>
</dbReference>
<sequence>MKQPLASTQPYVPLRLRRTQKPYEAEIGIEHLSFGTLHLTSFYTVLYSISNHNPTCWSSTEKFLITNNFLCEISNMENNGDVQMTAEDDVQEEEEVTAQSVLLAIEEAWLNEKFAPEILPHRSDLVDCMLQQITHMEENMKRLDKEDLRLMIHRMELDRIKYVITNYLRARLEKIEKYTIHILSQEATRSSEECYLTVAELQFAKEFLANIEMLFKTIALQHMPGNFQTFEVDTLTVKPNLQAYVFLRANDRINGIIVPGSMDEEIDLEPGSQHIIQYSAVADLVKSGAVKLI</sequence>
<keyword evidence="5" id="KW-0158">Chromosome</keyword>